<keyword evidence="1" id="KW-0678">Repressor</keyword>
<dbReference type="InterPro" id="IPR050624">
    <property type="entry name" value="HTH-type_Tx_Regulator"/>
</dbReference>
<accession>A0A919WE60</accession>
<dbReference type="SUPFAM" id="SSF46689">
    <property type="entry name" value="Homeodomain-like"/>
    <property type="match status" value="1"/>
</dbReference>
<evidence type="ECO:0000256" key="2">
    <source>
        <dbReference type="ARBA" id="ARBA00023125"/>
    </source>
</evidence>
<evidence type="ECO:0000259" key="4">
    <source>
        <dbReference type="PROSITE" id="PS50977"/>
    </source>
</evidence>
<evidence type="ECO:0000256" key="3">
    <source>
        <dbReference type="PROSITE-ProRule" id="PRU00335"/>
    </source>
</evidence>
<dbReference type="PROSITE" id="PS50977">
    <property type="entry name" value="HTH_TETR_2"/>
    <property type="match status" value="1"/>
</dbReference>
<gene>
    <name evidence="5" type="ORF">J27TS8_01120</name>
</gene>
<dbReference type="InterPro" id="IPR009057">
    <property type="entry name" value="Homeodomain-like_sf"/>
</dbReference>
<dbReference type="AlphaFoldDB" id="A0A919WE60"/>
<sequence>MVQNTKNDILEAAILLFNTKGFTGTSIRDIAGKARVNVSNISYYFQSKEGLLEHCLTTYFEQYLQLIEEGYYEGMKEGALSQLQHITEKILHFHCQHIHLTRLVLREISIDSQMVREVMATYILKERYYLKLVFEEGIRSKEFQSFSVNYMLIQYKSLITMPFLNSYYLTEVLQVLPNERYFVKRYLKDLNGWFQGVICRRPSPNLSAANN</sequence>
<comment type="caution">
    <text evidence="5">The sequence shown here is derived from an EMBL/GenBank/DDBJ whole genome shotgun (WGS) entry which is preliminary data.</text>
</comment>
<dbReference type="EMBL" id="BORC01000001">
    <property type="protein sequence ID" value="GIN60119.1"/>
    <property type="molecule type" value="Genomic_DNA"/>
</dbReference>
<dbReference type="NCBIfam" id="NF037937">
    <property type="entry name" value="septum_RefZ"/>
    <property type="match status" value="1"/>
</dbReference>
<dbReference type="Pfam" id="PF00440">
    <property type="entry name" value="TetR_N"/>
    <property type="match status" value="1"/>
</dbReference>
<organism evidence="5 6">
    <name type="scientific">Robertmurraya siralis</name>
    <dbReference type="NCBI Taxonomy" id="77777"/>
    <lineage>
        <taxon>Bacteria</taxon>
        <taxon>Bacillati</taxon>
        <taxon>Bacillota</taxon>
        <taxon>Bacilli</taxon>
        <taxon>Bacillales</taxon>
        <taxon>Bacillaceae</taxon>
        <taxon>Robertmurraya</taxon>
    </lineage>
</organism>
<dbReference type="InterPro" id="IPR036271">
    <property type="entry name" value="Tet_transcr_reg_TetR-rel_C_sf"/>
</dbReference>
<dbReference type="PRINTS" id="PR00455">
    <property type="entry name" value="HTHTETR"/>
</dbReference>
<dbReference type="Proteomes" id="UP000682111">
    <property type="component" value="Unassembled WGS sequence"/>
</dbReference>
<keyword evidence="6" id="KW-1185">Reference proteome</keyword>
<dbReference type="RefSeq" id="WP_095314726.1">
    <property type="nucleotide sequence ID" value="NZ_BORC01000001.1"/>
</dbReference>
<dbReference type="Gene3D" id="1.10.357.10">
    <property type="entry name" value="Tetracycline Repressor, domain 2"/>
    <property type="match status" value="1"/>
</dbReference>
<keyword evidence="2 3" id="KW-0238">DNA-binding</keyword>
<feature type="domain" description="HTH tetR-type" evidence="4">
    <location>
        <begin position="3"/>
        <end position="63"/>
    </location>
</feature>
<reference evidence="5" key="1">
    <citation type="submission" date="2021-03" db="EMBL/GenBank/DDBJ databases">
        <title>Antimicrobial resistance genes in bacteria isolated from Japanese honey, and their potential for conferring macrolide and lincosamide resistance in the American foulbrood pathogen Paenibacillus larvae.</title>
        <authorList>
            <person name="Okamoto M."/>
            <person name="Kumagai M."/>
            <person name="Kanamori H."/>
            <person name="Takamatsu D."/>
        </authorList>
    </citation>
    <scope>NUCLEOTIDE SEQUENCE</scope>
    <source>
        <strain evidence="5">J27TS8</strain>
    </source>
</reference>
<proteinExistence type="predicted"/>
<evidence type="ECO:0000313" key="6">
    <source>
        <dbReference type="Proteomes" id="UP000682111"/>
    </source>
</evidence>
<dbReference type="SUPFAM" id="SSF48498">
    <property type="entry name" value="Tetracyclin repressor-like, C-terminal domain"/>
    <property type="match status" value="1"/>
</dbReference>
<evidence type="ECO:0000313" key="5">
    <source>
        <dbReference type="EMBL" id="GIN60119.1"/>
    </source>
</evidence>
<feature type="DNA-binding region" description="H-T-H motif" evidence="3">
    <location>
        <begin position="26"/>
        <end position="45"/>
    </location>
</feature>
<dbReference type="PANTHER" id="PTHR43479">
    <property type="entry name" value="ACREF/ENVCD OPERON REPRESSOR-RELATED"/>
    <property type="match status" value="1"/>
</dbReference>
<name>A0A919WE60_9BACI</name>
<dbReference type="PANTHER" id="PTHR43479:SF11">
    <property type="entry name" value="ACREF_ENVCD OPERON REPRESSOR-RELATED"/>
    <property type="match status" value="1"/>
</dbReference>
<dbReference type="InterPro" id="IPR001647">
    <property type="entry name" value="HTH_TetR"/>
</dbReference>
<protein>
    <submittedName>
        <fullName evidence="5">TetR family transcriptional regulator</fullName>
    </submittedName>
</protein>
<dbReference type="GO" id="GO:0003677">
    <property type="term" value="F:DNA binding"/>
    <property type="evidence" value="ECO:0007669"/>
    <property type="project" value="UniProtKB-UniRule"/>
</dbReference>
<evidence type="ECO:0000256" key="1">
    <source>
        <dbReference type="ARBA" id="ARBA00022491"/>
    </source>
</evidence>